<sequence>MSKLEVRTIAWELDGVPFLWNPDHPRFAILMNQISFLVIGFERYICRATRKAEEQITDPKVAVESELFRKQEAVHSAAHKKHVKALIKQYPGLESTLAKVLQTYDELYDAHPLKFALAHSGGLEAIFTPFFKMILDNRAVLFGGGDPRVASLFLWHFCEEIEHRSAALAIYNHIVGDYGYRLRNTRRFMKFSVSLINMLLEDFKTHVPDVPESCYKGDPFAGVPLSAKLRSSFGIFASQVPWHNPEHQPLPDYYQEWLGHWNNGDDVRRLYGDAGLLPKPAVATG</sequence>
<evidence type="ECO:0000313" key="2">
    <source>
        <dbReference type="Proteomes" id="UP000237968"/>
    </source>
</evidence>
<dbReference type="AlphaFoldDB" id="A0A2S9XCY8"/>
<dbReference type="GO" id="GO:0016787">
    <property type="term" value="F:hydrolase activity"/>
    <property type="evidence" value="ECO:0007669"/>
    <property type="project" value="UniProtKB-KW"/>
</dbReference>
<gene>
    <name evidence="1" type="ORF">ENSA5_61570</name>
</gene>
<dbReference type="Gene3D" id="1.20.910.10">
    <property type="entry name" value="Heme oxygenase-like"/>
    <property type="match status" value="1"/>
</dbReference>
<evidence type="ECO:0000313" key="1">
    <source>
        <dbReference type="EMBL" id="PRP90723.1"/>
    </source>
</evidence>
<dbReference type="EMBL" id="PVNK01000269">
    <property type="protein sequence ID" value="PRP90723.1"/>
    <property type="molecule type" value="Genomic_DNA"/>
</dbReference>
<reference evidence="1 2" key="1">
    <citation type="submission" date="2018-03" db="EMBL/GenBank/DDBJ databases">
        <title>Draft Genome Sequences of the Obligatory Marine Myxobacteria Enhygromyxa salina SWB005.</title>
        <authorList>
            <person name="Poehlein A."/>
            <person name="Moghaddam J.A."/>
            <person name="Harms H."/>
            <person name="Alanjari M."/>
            <person name="Koenig G.M."/>
            <person name="Daniel R."/>
            <person name="Schaeberle T.F."/>
        </authorList>
    </citation>
    <scope>NUCLEOTIDE SEQUENCE [LARGE SCALE GENOMIC DNA]</scope>
    <source>
        <strain evidence="1 2">SWB005</strain>
    </source>
</reference>
<dbReference type="Proteomes" id="UP000237968">
    <property type="component" value="Unassembled WGS sequence"/>
</dbReference>
<name>A0A2S9XCY8_9BACT</name>
<dbReference type="RefSeq" id="WP_181198335.1">
    <property type="nucleotide sequence ID" value="NZ_PVNK01000269.1"/>
</dbReference>
<dbReference type="PANTHER" id="PTHR39456:SF1">
    <property type="entry name" value="METAL-DEPENDENT HYDROLASE"/>
    <property type="match status" value="1"/>
</dbReference>
<keyword evidence="1" id="KW-0378">Hydrolase</keyword>
<dbReference type="InterPro" id="IPR016516">
    <property type="entry name" value="UCP07580"/>
</dbReference>
<organism evidence="1 2">
    <name type="scientific">Enhygromyxa salina</name>
    <dbReference type="NCBI Taxonomy" id="215803"/>
    <lineage>
        <taxon>Bacteria</taxon>
        <taxon>Pseudomonadati</taxon>
        <taxon>Myxococcota</taxon>
        <taxon>Polyangia</taxon>
        <taxon>Nannocystales</taxon>
        <taxon>Nannocystaceae</taxon>
        <taxon>Enhygromyxa</taxon>
    </lineage>
</organism>
<accession>A0A2S9XCY8</accession>
<proteinExistence type="predicted"/>
<keyword evidence="2" id="KW-1185">Reference proteome</keyword>
<dbReference type="Pfam" id="PF10118">
    <property type="entry name" value="Metal_hydrol"/>
    <property type="match status" value="1"/>
</dbReference>
<protein>
    <submittedName>
        <fullName evidence="1">Putative metal-dependent hydrolase</fullName>
    </submittedName>
</protein>
<comment type="caution">
    <text evidence="1">The sequence shown here is derived from an EMBL/GenBank/DDBJ whole genome shotgun (WGS) entry which is preliminary data.</text>
</comment>
<dbReference type="InterPro" id="IPR016084">
    <property type="entry name" value="Haem_Oase-like_multi-hlx"/>
</dbReference>
<dbReference type="PANTHER" id="PTHR39456">
    <property type="entry name" value="METAL-DEPENDENT HYDROLASE"/>
    <property type="match status" value="1"/>
</dbReference>